<dbReference type="PANTHER" id="PTHR46112">
    <property type="entry name" value="AMINOPEPTIDASE"/>
    <property type="match status" value="1"/>
</dbReference>
<accession>A0ABV8LP84</accession>
<dbReference type="RefSeq" id="WP_253753653.1">
    <property type="nucleotide sequence ID" value="NZ_JAMZDZ010000001.1"/>
</dbReference>
<dbReference type="InterPro" id="IPR029149">
    <property type="entry name" value="Creatin/AminoP/Spt16_N"/>
</dbReference>
<gene>
    <name evidence="3" type="ORF">ACFOZ4_16560</name>
</gene>
<dbReference type="InterPro" id="IPR000994">
    <property type="entry name" value="Pept_M24"/>
</dbReference>
<evidence type="ECO:0000313" key="4">
    <source>
        <dbReference type="Proteomes" id="UP001595816"/>
    </source>
</evidence>
<comment type="caution">
    <text evidence="3">The sequence shown here is derived from an EMBL/GenBank/DDBJ whole genome shotgun (WGS) entry which is preliminary data.</text>
</comment>
<evidence type="ECO:0000259" key="2">
    <source>
        <dbReference type="Pfam" id="PF01321"/>
    </source>
</evidence>
<dbReference type="Proteomes" id="UP001595816">
    <property type="component" value="Unassembled WGS sequence"/>
</dbReference>
<sequence length="392" mass="42365">MTIMGFAQRLPVHFYTDLQDVVRAATEQAGFAALLTDDPEDVAYLTGFFHHPCERPVAVLLPVDGPAVLLLPELEAEHAQVQNAAAELIAYPEFPGIREPFAFLTDRAHGRVGFPPSMSVGRLELVRAALPGAELSPTDLVMRMRYRKRPEEVALHQEAARITDLMLVEGRKLVEDAIAAGGELPSEAELAAHVSSVGTGTMYADHDDVVVVSFLAGGLVYAARNSARPHGLPSAYRLRPGDTFVLSLGCAVGGRFVEGERTFVLGEPTAEQERYYTAVQQAQQTGTEALRPGLTCAEANKICLDVIRSAGLGQYLRHRQGHGIGLGMHEPPWLEDGDPTVLEPGMVVSNEPGIYVPDHGGYRISDSMLITEEGARPFTAYPRGLADVIVPV</sequence>
<dbReference type="Gene3D" id="3.90.230.10">
    <property type="entry name" value="Creatinase/methionine aminopeptidase superfamily"/>
    <property type="match status" value="1"/>
</dbReference>
<dbReference type="Pfam" id="PF01321">
    <property type="entry name" value="Creatinase_N"/>
    <property type="match status" value="1"/>
</dbReference>
<evidence type="ECO:0000259" key="1">
    <source>
        <dbReference type="Pfam" id="PF00557"/>
    </source>
</evidence>
<dbReference type="Pfam" id="PF00557">
    <property type="entry name" value="Peptidase_M24"/>
    <property type="match status" value="1"/>
</dbReference>
<proteinExistence type="predicted"/>
<feature type="domain" description="Peptidase M24" evidence="1">
    <location>
        <begin position="155"/>
        <end position="372"/>
    </location>
</feature>
<name>A0ABV8LP84_9ACTN</name>
<dbReference type="EMBL" id="JBHSAY010000009">
    <property type="protein sequence ID" value="MFC4132218.1"/>
    <property type="molecule type" value="Genomic_DNA"/>
</dbReference>
<evidence type="ECO:0000313" key="3">
    <source>
        <dbReference type="EMBL" id="MFC4132218.1"/>
    </source>
</evidence>
<dbReference type="Gene3D" id="3.40.350.10">
    <property type="entry name" value="Creatinase/prolidase N-terminal domain"/>
    <property type="match status" value="1"/>
</dbReference>
<dbReference type="SUPFAM" id="SSF53092">
    <property type="entry name" value="Creatinase/prolidase N-terminal domain"/>
    <property type="match status" value="1"/>
</dbReference>
<keyword evidence="4" id="KW-1185">Reference proteome</keyword>
<dbReference type="InterPro" id="IPR050659">
    <property type="entry name" value="Peptidase_M24B"/>
</dbReference>
<organism evidence="3 4">
    <name type="scientific">Hamadaea flava</name>
    <dbReference type="NCBI Taxonomy" id="1742688"/>
    <lineage>
        <taxon>Bacteria</taxon>
        <taxon>Bacillati</taxon>
        <taxon>Actinomycetota</taxon>
        <taxon>Actinomycetes</taxon>
        <taxon>Micromonosporales</taxon>
        <taxon>Micromonosporaceae</taxon>
        <taxon>Hamadaea</taxon>
    </lineage>
</organism>
<dbReference type="PANTHER" id="PTHR46112:SF2">
    <property type="entry name" value="XAA-PRO AMINOPEPTIDASE P-RELATED"/>
    <property type="match status" value="1"/>
</dbReference>
<reference evidence="4" key="1">
    <citation type="journal article" date="2019" name="Int. J. Syst. Evol. Microbiol.">
        <title>The Global Catalogue of Microorganisms (GCM) 10K type strain sequencing project: providing services to taxonomists for standard genome sequencing and annotation.</title>
        <authorList>
            <consortium name="The Broad Institute Genomics Platform"/>
            <consortium name="The Broad Institute Genome Sequencing Center for Infectious Disease"/>
            <person name="Wu L."/>
            <person name="Ma J."/>
        </authorList>
    </citation>
    <scope>NUCLEOTIDE SEQUENCE [LARGE SCALE GENOMIC DNA]</scope>
    <source>
        <strain evidence="4">CGMCC 4.7289</strain>
    </source>
</reference>
<feature type="domain" description="Creatinase N-terminal" evidence="2">
    <location>
        <begin position="22"/>
        <end position="145"/>
    </location>
</feature>
<protein>
    <submittedName>
        <fullName evidence="3">M24 family metallopeptidase</fullName>
    </submittedName>
</protein>
<dbReference type="SUPFAM" id="SSF55920">
    <property type="entry name" value="Creatinase/aminopeptidase"/>
    <property type="match status" value="1"/>
</dbReference>
<dbReference type="InterPro" id="IPR000587">
    <property type="entry name" value="Creatinase_N"/>
</dbReference>
<dbReference type="InterPro" id="IPR036005">
    <property type="entry name" value="Creatinase/aminopeptidase-like"/>
</dbReference>